<dbReference type="InterPro" id="IPR042355">
    <property type="entry name" value="IGFLR1"/>
</dbReference>
<protein>
    <submittedName>
        <fullName evidence="4">IGF-like family receptor 1</fullName>
    </submittedName>
</protein>
<dbReference type="STRING" id="28743.ENSCVAP00000022711"/>
<dbReference type="GeneTree" id="ENSGT00390000005702"/>
<dbReference type="PROSITE" id="PS00652">
    <property type="entry name" value="TNFR_NGFR_1"/>
    <property type="match status" value="1"/>
</dbReference>
<name>A0A3Q2DS49_CYPVA</name>
<accession>A0A3Q2DS49</accession>
<evidence type="ECO:0000259" key="3">
    <source>
        <dbReference type="PROSITE" id="PS50050"/>
    </source>
</evidence>
<keyword evidence="1" id="KW-1015">Disulfide bond</keyword>
<dbReference type="SMART" id="SM00208">
    <property type="entry name" value="TNFR"/>
    <property type="match status" value="1"/>
</dbReference>
<feature type="domain" description="TNFR-Cys" evidence="3">
    <location>
        <begin position="50"/>
        <end position="88"/>
    </location>
</feature>
<dbReference type="InterPro" id="IPR001368">
    <property type="entry name" value="TNFR/NGFR_Cys_rich_reg"/>
</dbReference>
<keyword evidence="2" id="KW-0812">Transmembrane</keyword>
<feature type="disulfide bond" evidence="1">
    <location>
        <begin position="70"/>
        <end position="88"/>
    </location>
</feature>
<feature type="repeat" description="TNFR-Cys" evidence="1">
    <location>
        <begin position="50"/>
        <end position="88"/>
    </location>
</feature>
<evidence type="ECO:0000256" key="2">
    <source>
        <dbReference type="SAM" id="Phobius"/>
    </source>
</evidence>
<dbReference type="PANTHER" id="PTHR14657">
    <property type="entry name" value="IGF-LIKE FAMILY RECEPTOR 1"/>
    <property type="match status" value="1"/>
</dbReference>
<sequence length="335" mass="36774">MVSQRCIDETTYFNQETRTCIPCERKAGFEVYPNCGRSDDGGVHSDTFRECPSNTFNDGTFDKCRTCSPCPIGLFELKPCNSTSDTVCQEERSTAATLSDPATTFAPSSSTAAATQKYSTHSLPEGGSVPNAALCELHRPKSQNLNFCCPTFFPYILSVLFFKGAVPITIIVFIMLAAAICALKMKKKRGLCKSVFYRRRMSYKNEGFSPISSSGTNTEALEDILNSQILSAPLHAVLDDLDVLEELVILLDPDTQGIKSTKHLASHCSFPSTWITYTYSMKDSKSPLKAVLEAVTSKQPDWTVGHLANLLRQMGRNDAITVLAKLRPGSNVGYI</sequence>
<organism evidence="4 5">
    <name type="scientific">Cyprinodon variegatus</name>
    <name type="common">Sheepshead minnow</name>
    <dbReference type="NCBI Taxonomy" id="28743"/>
    <lineage>
        <taxon>Eukaryota</taxon>
        <taxon>Metazoa</taxon>
        <taxon>Chordata</taxon>
        <taxon>Craniata</taxon>
        <taxon>Vertebrata</taxon>
        <taxon>Euteleostomi</taxon>
        <taxon>Actinopterygii</taxon>
        <taxon>Neopterygii</taxon>
        <taxon>Teleostei</taxon>
        <taxon>Neoteleostei</taxon>
        <taxon>Acanthomorphata</taxon>
        <taxon>Ovalentaria</taxon>
        <taxon>Atherinomorphae</taxon>
        <taxon>Cyprinodontiformes</taxon>
        <taxon>Cyprinodontidae</taxon>
        <taxon>Cyprinodon</taxon>
    </lineage>
</organism>
<reference evidence="4" key="1">
    <citation type="submission" date="2025-08" db="UniProtKB">
        <authorList>
            <consortium name="Ensembl"/>
        </authorList>
    </citation>
    <scope>IDENTIFICATION</scope>
</reference>
<dbReference type="Gene3D" id="1.10.533.10">
    <property type="entry name" value="Death Domain, Fas"/>
    <property type="match status" value="1"/>
</dbReference>
<reference evidence="4" key="2">
    <citation type="submission" date="2025-09" db="UniProtKB">
        <authorList>
            <consortium name="Ensembl"/>
        </authorList>
    </citation>
    <scope>IDENTIFICATION</scope>
</reference>
<feature type="disulfide bond" evidence="1">
    <location>
        <begin position="67"/>
        <end position="80"/>
    </location>
</feature>
<dbReference type="PROSITE" id="PS50050">
    <property type="entry name" value="TNFR_NGFR_2"/>
    <property type="match status" value="1"/>
</dbReference>
<evidence type="ECO:0000256" key="1">
    <source>
        <dbReference type="PROSITE-ProRule" id="PRU00206"/>
    </source>
</evidence>
<dbReference type="GO" id="GO:0005886">
    <property type="term" value="C:plasma membrane"/>
    <property type="evidence" value="ECO:0007669"/>
    <property type="project" value="TreeGrafter"/>
</dbReference>
<dbReference type="Pfam" id="PF00020">
    <property type="entry name" value="TNFR_c6"/>
    <property type="match status" value="1"/>
</dbReference>
<proteinExistence type="predicted"/>
<keyword evidence="5" id="KW-1185">Reference proteome</keyword>
<dbReference type="InterPro" id="IPR011029">
    <property type="entry name" value="DEATH-like_dom_sf"/>
</dbReference>
<keyword evidence="2" id="KW-1133">Transmembrane helix</keyword>
<evidence type="ECO:0000313" key="5">
    <source>
        <dbReference type="Proteomes" id="UP000265020"/>
    </source>
</evidence>
<dbReference type="Gene3D" id="2.10.50.10">
    <property type="entry name" value="Tumor Necrosis Factor Receptor, subunit A, domain 2"/>
    <property type="match status" value="1"/>
</dbReference>
<dbReference type="AlphaFoldDB" id="A0A3Q2DS49"/>
<dbReference type="Proteomes" id="UP000265020">
    <property type="component" value="Unassembled WGS sequence"/>
</dbReference>
<dbReference type="Ensembl" id="ENSCVAT00000008625.1">
    <property type="protein sequence ID" value="ENSCVAP00000022711.1"/>
    <property type="gene ID" value="ENSCVAG00000005551.1"/>
</dbReference>
<feature type="transmembrane region" description="Helical" evidence="2">
    <location>
        <begin position="152"/>
        <end position="183"/>
    </location>
</feature>
<evidence type="ECO:0000313" key="4">
    <source>
        <dbReference type="Ensembl" id="ENSCVAP00000022711.1"/>
    </source>
</evidence>
<comment type="caution">
    <text evidence="1">Lacks conserved residue(s) required for the propagation of feature annotation.</text>
</comment>
<keyword evidence="2" id="KW-0472">Membrane</keyword>
<dbReference type="SUPFAM" id="SSF47986">
    <property type="entry name" value="DEATH domain"/>
    <property type="match status" value="1"/>
</dbReference>
<dbReference type="PANTHER" id="PTHR14657:SF2">
    <property type="entry name" value="IGF-LIKE FAMILY RECEPTOR 1"/>
    <property type="match status" value="1"/>
</dbReference>